<evidence type="ECO:0008006" key="6">
    <source>
        <dbReference type="Google" id="ProtNLM"/>
    </source>
</evidence>
<organism evidence="4 5">
    <name type="scientific">Neonectria punicea</name>
    <dbReference type="NCBI Taxonomy" id="979145"/>
    <lineage>
        <taxon>Eukaryota</taxon>
        <taxon>Fungi</taxon>
        <taxon>Dikarya</taxon>
        <taxon>Ascomycota</taxon>
        <taxon>Pezizomycotina</taxon>
        <taxon>Sordariomycetes</taxon>
        <taxon>Hypocreomycetidae</taxon>
        <taxon>Hypocreales</taxon>
        <taxon>Nectriaceae</taxon>
        <taxon>Neonectria</taxon>
    </lineage>
</organism>
<protein>
    <recommendedName>
        <fullName evidence="6">4-coumarate-CoA ligase</fullName>
    </recommendedName>
</protein>
<evidence type="ECO:0000256" key="1">
    <source>
        <dbReference type="SAM" id="MobiDB-lite"/>
    </source>
</evidence>
<dbReference type="InterPro" id="IPR000873">
    <property type="entry name" value="AMP-dep_synth/lig_dom"/>
</dbReference>
<gene>
    <name evidence="4" type="ORF">QQX98_008733</name>
</gene>
<keyword evidence="5" id="KW-1185">Reference proteome</keyword>
<dbReference type="Pfam" id="PF00501">
    <property type="entry name" value="AMP-binding"/>
    <property type="match status" value="1"/>
</dbReference>
<accession>A0ABR1GUE7</accession>
<dbReference type="Gene3D" id="3.40.50.12780">
    <property type="entry name" value="N-terminal domain of ligase-like"/>
    <property type="match status" value="1"/>
</dbReference>
<dbReference type="PROSITE" id="PS00455">
    <property type="entry name" value="AMP_BINDING"/>
    <property type="match status" value="1"/>
</dbReference>
<name>A0ABR1GUE7_9HYPO</name>
<feature type="region of interest" description="Disordered" evidence="1">
    <location>
        <begin position="425"/>
        <end position="449"/>
    </location>
</feature>
<dbReference type="InterPro" id="IPR042099">
    <property type="entry name" value="ANL_N_sf"/>
</dbReference>
<sequence>MSAEPSYVGSPANIPGANTFDFLFSNPFELESDYVPPQQRVPHIDDNAPIFVDHATDRALTFSRLRNDALALAAGLHALGLDPEDVRSLPPTPSCPRPEVAPVVLVQLPNCLPFATALFGTLAAGLTVTLVSPGLTATELAWVVKNSQPHVIITAKSSLETVQQALKTQNDQAYAQGAHIFTVDVARDPYPMGQAETAEGDWRRLIAPDGALETAHALAPEAAVTRTAVILWSSGTSGRSKGVLLSHNALNFSVASLWHDADFYGGRHQRWLGYVPFYHVFGLSNSFLIAVCTGATVYTMPGFKLDAVLSAIPRRQITYLHMAPPVAVMLAKSPVVEPYLRRDDHGRNAFSSVVAGVTGGAPLGHEIVVQVHARLGFLVRMGYGMSEACSVAVQSGMDEKAMRGYKNDTGRPHWGVELMISGDASNNSKDADATPGASNDSKDTAAPFGTPGEILIRSPALLSAYIPSQGLYTSQPDMSVTVEALTPDGWLRTGDVGTLDADGTLCITDRIKELIKVRAYQVAPAELEALLCSSDDVADAGVVGVHDKTEATEWPRAYVVARDRDGTEEQLHALAQALKAHVESHTARYKWLVGGIVFVEQIPKSPSGKILRRVLRDGGVQGLEVALYQRKKRSEHRSSEHRSKL</sequence>
<evidence type="ECO:0000313" key="4">
    <source>
        <dbReference type="EMBL" id="KAK7409125.1"/>
    </source>
</evidence>
<comment type="caution">
    <text evidence="4">The sequence shown here is derived from an EMBL/GenBank/DDBJ whole genome shotgun (WGS) entry which is preliminary data.</text>
</comment>
<reference evidence="4 5" key="1">
    <citation type="journal article" date="2025" name="Microbiol. Resour. Announc.">
        <title>Draft genome sequences for Neonectria magnoliae and Neonectria punicea, canker pathogens of Liriodendron tulipifera and Acer saccharum in West Virginia.</title>
        <authorList>
            <person name="Petronek H.M."/>
            <person name="Kasson M.T."/>
            <person name="Metheny A.M."/>
            <person name="Stauder C.M."/>
            <person name="Lovett B."/>
            <person name="Lynch S.C."/>
            <person name="Garnas J.R."/>
            <person name="Kasson L.R."/>
            <person name="Stajich J.E."/>
        </authorList>
    </citation>
    <scope>NUCLEOTIDE SEQUENCE [LARGE SCALE GENOMIC DNA]</scope>
    <source>
        <strain evidence="4 5">NRRL 64653</strain>
    </source>
</reference>
<dbReference type="SUPFAM" id="SSF56801">
    <property type="entry name" value="Acetyl-CoA synthetase-like"/>
    <property type="match status" value="1"/>
</dbReference>
<dbReference type="PANTHER" id="PTHR24096">
    <property type="entry name" value="LONG-CHAIN-FATTY-ACID--COA LIGASE"/>
    <property type="match status" value="1"/>
</dbReference>
<feature type="domain" description="AMP-dependent synthetase/ligase" evidence="2">
    <location>
        <begin position="47"/>
        <end position="465"/>
    </location>
</feature>
<proteinExistence type="predicted"/>
<evidence type="ECO:0000259" key="2">
    <source>
        <dbReference type="Pfam" id="PF00501"/>
    </source>
</evidence>
<dbReference type="Gene3D" id="3.30.300.30">
    <property type="match status" value="1"/>
</dbReference>
<evidence type="ECO:0000313" key="5">
    <source>
        <dbReference type="Proteomes" id="UP001498476"/>
    </source>
</evidence>
<dbReference type="EMBL" id="JAZAVJ010000162">
    <property type="protein sequence ID" value="KAK7409125.1"/>
    <property type="molecule type" value="Genomic_DNA"/>
</dbReference>
<evidence type="ECO:0000259" key="3">
    <source>
        <dbReference type="Pfam" id="PF13193"/>
    </source>
</evidence>
<dbReference type="Proteomes" id="UP001498476">
    <property type="component" value="Unassembled WGS sequence"/>
</dbReference>
<dbReference type="InterPro" id="IPR020845">
    <property type="entry name" value="AMP-binding_CS"/>
</dbReference>
<dbReference type="InterPro" id="IPR045851">
    <property type="entry name" value="AMP-bd_C_sf"/>
</dbReference>
<feature type="domain" description="AMP-binding enzyme C-terminal" evidence="3">
    <location>
        <begin position="526"/>
        <end position="609"/>
    </location>
</feature>
<dbReference type="Pfam" id="PF13193">
    <property type="entry name" value="AMP-binding_C"/>
    <property type="match status" value="1"/>
</dbReference>
<dbReference type="PANTHER" id="PTHR24096:SF295">
    <property type="entry name" value="ACETYL-COA SYNTHETASE-LIKE PROTEIN"/>
    <property type="match status" value="1"/>
</dbReference>
<dbReference type="InterPro" id="IPR025110">
    <property type="entry name" value="AMP-bd_C"/>
</dbReference>